<dbReference type="InterPro" id="IPR018060">
    <property type="entry name" value="HTH_AraC"/>
</dbReference>
<evidence type="ECO:0000313" key="5">
    <source>
        <dbReference type="EMBL" id="TGG36451.1"/>
    </source>
</evidence>
<name>A0A4Z0V4M1_9BACT</name>
<dbReference type="SMART" id="SM00342">
    <property type="entry name" value="HTH_ARAC"/>
    <property type="match status" value="1"/>
</dbReference>
<dbReference type="PANTHER" id="PTHR43280">
    <property type="entry name" value="ARAC-FAMILY TRANSCRIPTIONAL REGULATOR"/>
    <property type="match status" value="1"/>
</dbReference>
<sequence>MERNQYKFDTIKAYCDHHNIPVKHPLVAVVDFESISELQSYTSKWGLYAIMLKDTKCCDINYGKTRYDYDDMSIVSFAPGQVTHIDIPEGVASPSGKGVLFHPDFLFRTPLAQGIKKYSYFSYDSSEALHLSAEERQTIVDTIERIRAEIDHHADKFSKRLIISNIELLLDYCMRYYSRQFIVREEMNYGIIAKFENLLDSYLSDGKGAEDGIPSVKYFADKVALSPNYFGDLVKRETGVTAQDYIHEKVLNQAKMRLLSGDKNVSQVAYSLGFQYPQHFIRFFKRKAGVTPKEFINMN</sequence>
<dbReference type="GO" id="GO:0003700">
    <property type="term" value="F:DNA-binding transcription factor activity"/>
    <property type="evidence" value="ECO:0007669"/>
    <property type="project" value="InterPro"/>
</dbReference>
<dbReference type="PRINTS" id="PR00032">
    <property type="entry name" value="HTHARAC"/>
</dbReference>
<comment type="caution">
    <text evidence="5">The sequence shown here is derived from an EMBL/GenBank/DDBJ whole genome shotgun (WGS) entry which is preliminary data.</text>
</comment>
<keyword evidence="2" id="KW-0238">DNA-binding</keyword>
<evidence type="ECO:0000256" key="2">
    <source>
        <dbReference type="ARBA" id="ARBA00023125"/>
    </source>
</evidence>
<dbReference type="EMBL" id="SJSA01000002">
    <property type="protein sequence ID" value="TGG36451.1"/>
    <property type="molecule type" value="Genomic_DNA"/>
</dbReference>
<proteinExistence type="predicted"/>
<accession>A0A4Z0V4M1</accession>
<dbReference type="PROSITE" id="PS01124">
    <property type="entry name" value="HTH_ARAC_FAMILY_2"/>
    <property type="match status" value="1"/>
</dbReference>
<keyword evidence="3" id="KW-0804">Transcription</keyword>
<dbReference type="InterPro" id="IPR009057">
    <property type="entry name" value="Homeodomain-like_sf"/>
</dbReference>
<evidence type="ECO:0000256" key="3">
    <source>
        <dbReference type="ARBA" id="ARBA00023163"/>
    </source>
</evidence>
<organism evidence="5 6">
    <name type="scientific">Duncaniella freteri</name>
    <dbReference type="NCBI Taxonomy" id="2530391"/>
    <lineage>
        <taxon>Bacteria</taxon>
        <taxon>Pseudomonadati</taxon>
        <taxon>Bacteroidota</taxon>
        <taxon>Bacteroidia</taxon>
        <taxon>Bacteroidales</taxon>
        <taxon>Muribaculaceae</taxon>
        <taxon>Duncaniella</taxon>
    </lineage>
</organism>
<dbReference type="PANTHER" id="PTHR43280:SF32">
    <property type="entry name" value="TRANSCRIPTIONAL REGULATORY PROTEIN"/>
    <property type="match status" value="1"/>
</dbReference>
<protein>
    <submittedName>
        <fullName evidence="5">AraC family transcriptional regulator</fullName>
    </submittedName>
</protein>
<keyword evidence="6" id="KW-1185">Reference proteome</keyword>
<evidence type="ECO:0000259" key="4">
    <source>
        <dbReference type="PROSITE" id="PS01124"/>
    </source>
</evidence>
<keyword evidence="1" id="KW-0805">Transcription regulation</keyword>
<dbReference type="InterPro" id="IPR020449">
    <property type="entry name" value="Tscrpt_reg_AraC-type_HTH"/>
</dbReference>
<dbReference type="Gene3D" id="1.10.10.60">
    <property type="entry name" value="Homeodomain-like"/>
    <property type="match status" value="2"/>
</dbReference>
<dbReference type="AlphaFoldDB" id="A0A4Z0V4M1"/>
<dbReference type="Proteomes" id="UP000297635">
    <property type="component" value="Unassembled WGS sequence"/>
</dbReference>
<dbReference type="SUPFAM" id="SSF46689">
    <property type="entry name" value="Homeodomain-like"/>
    <property type="match status" value="1"/>
</dbReference>
<evidence type="ECO:0000313" key="6">
    <source>
        <dbReference type="Proteomes" id="UP000297635"/>
    </source>
</evidence>
<dbReference type="RefSeq" id="WP_135472188.1">
    <property type="nucleotide sequence ID" value="NZ_CASJDB010000013.1"/>
</dbReference>
<dbReference type="GO" id="GO:0043565">
    <property type="term" value="F:sequence-specific DNA binding"/>
    <property type="evidence" value="ECO:0007669"/>
    <property type="project" value="InterPro"/>
</dbReference>
<feature type="domain" description="HTH araC/xylS-type" evidence="4">
    <location>
        <begin position="193"/>
        <end position="298"/>
    </location>
</feature>
<dbReference type="Pfam" id="PF12833">
    <property type="entry name" value="HTH_18"/>
    <property type="match status" value="1"/>
</dbReference>
<gene>
    <name evidence="5" type="ORF">EZ315_11385</name>
</gene>
<dbReference type="GeneID" id="82150392"/>
<reference evidence="5 6" key="1">
    <citation type="submission" date="2019-02" db="EMBL/GenBank/DDBJ databases">
        <title>Isolation and identification of novel species under the genus Muribaculum.</title>
        <authorList>
            <person name="Miyake S."/>
            <person name="Ding Y."/>
            <person name="Low A."/>
            <person name="Soh M."/>
            <person name="Seedorf H."/>
        </authorList>
    </citation>
    <scope>NUCLEOTIDE SEQUENCE [LARGE SCALE GENOMIC DNA]</scope>
    <source>
        <strain evidence="5 6">TLL-A3</strain>
    </source>
</reference>
<evidence type="ECO:0000256" key="1">
    <source>
        <dbReference type="ARBA" id="ARBA00023015"/>
    </source>
</evidence>